<accession>A0ABN6SI82</accession>
<dbReference type="RefSeq" id="WP_317637551.1">
    <property type="nucleotide sequence ID" value="NZ_AP026803.1"/>
</dbReference>
<dbReference type="Pfam" id="PF13349">
    <property type="entry name" value="DUF4097"/>
    <property type="match status" value="1"/>
</dbReference>
<keyword evidence="1" id="KW-0812">Transmembrane</keyword>
<dbReference type="Gene3D" id="2.160.20.120">
    <property type="match status" value="1"/>
</dbReference>
<evidence type="ECO:0000256" key="1">
    <source>
        <dbReference type="SAM" id="Phobius"/>
    </source>
</evidence>
<evidence type="ECO:0000313" key="3">
    <source>
        <dbReference type="EMBL" id="BDR59825.1"/>
    </source>
</evidence>
<sequence length="260" mass="28199">MKKFGKFALIILIIGVIFLGIGTAFIPGWGRMNDRPVETAGRQVSLTKFSTVDADVKAYNINLRPGSSYHATVSGKYQHQLKIAVKNQTLVIREQNYHRQPANDEPQVTITVPRAATHLKQVVVTANAGRVDLAHLTMQELRLDLNAGAASLNDIAVKHRARAIMNAGSLKISHSKLSLKAQVDAGAVKIDHSKFHGTSILSLNAGSLSMTEAPDIGYDLSTSFGPITYHGKNQGHHFEVQASAKNKLVAETDFGSIKIN</sequence>
<evidence type="ECO:0000259" key="2">
    <source>
        <dbReference type="Pfam" id="PF13349"/>
    </source>
</evidence>
<gene>
    <name evidence="3" type="ORF">KIM322_00860</name>
</gene>
<keyword evidence="1" id="KW-0472">Membrane</keyword>
<feature type="domain" description="DUF4097" evidence="2">
    <location>
        <begin position="116"/>
        <end position="259"/>
    </location>
</feature>
<reference evidence="3 4" key="1">
    <citation type="journal article" date="2023" name="Microbiol. Spectr.">
        <title>Symbiosis of Carpenter Bees with Uncharacterized Lactic Acid Bacteria Showing NAD Auxotrophy.</title>
        <authorList>
            <person name="Kawasaki S."/>
            <person name="Ozawa K."/>
            <person name="Mori T."/>
            <person name="Yamamoto A."/>
            <person name="Ito M."/>
            <person name="Ohkuma M."/>
            <person name="Sakamoto M."/>
            <person name="Matsutani M."/>
        </authorList>
    </citation>
    <scope>NUCLEOTIDE SEQUENCE [LARGE SCALE GENOMIC DNA]</scope>
    <source>
        <strain evidence="3 4">Kim32-2</strain>
    </source>
</reference>
<keyword evidence="1" id="KW-1133">Transmembrane helix</keyword>
<dbReference type="InterPro" id="IPR025164">
    <property type="entry name" value="Toastrack_DUF4097"/>
</dbReference>
<organism evidence="3 4">
    <name type="scientific">Lactobacillus xylocopicola</name>
    <dbReference type="NCBI Taxonomy" id="2976676"/>
    <lineage>
        <taxon>Bacteria</taxon>
        <taxon>Bacillati</taxon>
        <taxon>Bacillota</taxon>
        <taxon>Bacilli</taxon>
        <taxon>Lactobacillales</taxon>
        <taxon>Lactobacillaceae</taxon>
        <taxon>Lactobacillus</taxon>
    </lineage>
</organism>
<dbReference type="Proteomes" id="UP001321741">
    <property type="component" value="Chromosome"/>
</dbReference>
<name>A0ABN6SI82_9LACO</name>
<feature type="transmembrane region" description="Helical" evidence="1">
    <location>
        <begin position="7"/>
        <end position="29"/>
    </location>
</feature>
<proteinExistence type="predicted"/>
<protein>
    <recommendedName>
        <fullName evidence="2">DUF4097 domain-containing protein</fullName>
    </recommendedName>
</protein>
<dbReference type="EMBL" id="AP026803">
    <property type="protein sequence ID" value="BDR59825.1"/>
    <property type="molecule type" value="Genomic_DNA"/>
</dbReference>
<evidence type="ECO:0000313" key="4">
    <source>
        <dbReference type="Proteomes" id="UP001321741"/>
    </source>
</evidence>
<keyword evidence="4" id="KW-1185">Reference proteome</keyword>